<dbReference type="EMBL" id="JAHVXZ010000006">
    <property type="protein sequence ID" value="MBW1258125.1"/>
    <property type="molecule type" value="Genomic_DNA"/>
</dbReference>
<organism evidence="2 3">
    <name type="scientific">Pantoea allii</name>
    <dbReference type="NCBI Taxonomy" id="574096"/>
    <lineage>
        <taxon>Bacteria</taxon>
        <taxon>Pseudomonadati</taxon>
        <taxon>Pseudomonadota</taxon>
        <taxon>Gammaproteobacteria</taxon>
        <taxon>Enterobacterales</taxon>
        <taxon>Erwiniaceae</taxon>
        <taxon>Pantoea</taxon>
    </lineage>
</organism>
<evidence type="ECO:0000256" key="1">
    <source>
        <dbReference type="SAM" id="MobiDB-lite"/>
    </source>
</evidence>
<accession>A0ABS6VFP3</accession>
<dbReference type="Proteomes" id="UP001197236">
    <property type="component" value="Unassembled WGS sequence"/>
</dbReference>
<feature type="region of interest" description="Disordered" evidence="1">
    <location>
        <begin position="1"/>
        <end position="21"/>
    </location>
</feature>
<sequence>MPERVLLVSRQSGNSEEMRSENVVHGVGLKRADITVLNADEEHIEMMMQWVNARR</sequence>
<reference evidence="2 3" key="1">
    <citation type="submission" date="2021-07" db="EMBL/GenBank/DDBJ databases">
        <title>A novel phosphonate cluster across the Pantoea species complex is important for pathogenicity in onion.</title>
        <authorList>
            <person name="Zhao M."/>
            <person name="Stice S."/>
            <person name="Shin G.Y."/>
            <person name="Coutinho T."/>
            <person name="Gitaitis R."/>
            <person name="Kvitko B."/>
            <person name="Dutta B."/>
        </authorList>
    </citation>
    <scope>NUCLEOTIDE SEQUENCE [LARGE SCALE GENOMIC DNA]</scope>
    <source>
        <strain evidence="2 3">BD 382</strain>
    </source>
</reference>
<protein>
    <submittedName>
        <fullName evidence="2">Uncharacterized protein</fullName>
    </submittedName>
</protein>
<dbReference type="RefSeq" id="WP_172897413.1">
    <property type="nucleotide sequence ID" value="NZ_CP193916.1"/>
</dbReference>
<comment type="caution">
    <text evidence="2">The sequence shown here is derived from an EMBL/GenBank/DDBJ whole genome shotgun (WGS) entry which is preliminary data.</text>
</comment>
<gene>
    <name evidence="2" type="ORF">KYI95_13160</name>
</gene>
<evidence type="ECO:0000313" key="2">
    <source>
        <dbReference type="EMBL" id="MBW1258125.1"/>
    </source>
</evidence>
<evidence type="ECO:0000313" key="3">
    <source>
        <dbReference type="Proteomes" id="UP001197236"/>
    </source>
</evidence>
<keyword evidence="3" id="KW-1185">Reference proteome</keyword>
<proteinExistence type="predicted"/>
<name>A0ABS6VFP3_9GAMM</name>